<dbReference type="EMBL" id="JACSDZ010000004">
    <property type="protein sequence ID" value="KAF7406032.1"/>
    <property type="molecule type" value="Genomic_DNA"/>
</dbReference>
<gene>
    <name evidence="2" type="ORF">HZH68_005401</name>
</gene>
<sequence>MPIRWYKPNGTDSEAIKSELQTHAIEQDQQQRSKVGPNDSDARVTLTPWFILGLAHWTWTISLLITLRENQWAWYELVKWNDDDPFGIIPSGQFEPSTSARRYKFGKRRH</sequence>
<keyword evidence="1" id="KW-0812">Transmembrane</keyword>
<comment type="caution">
    <text evidence="2">The sequence shown here is derived from an EMBL/GenBank/DDBJ whole genome shotgun (WGS) entry which is preliminary data.</text>
</comment>
<protein>
    <submittedName>
        <fullName evidence="2">Uncharacterized protein</fullName>
    </submittedName>
</protein>
<evidence type="ECO:0000313" key="2">
    <source>
        <dbReference type="EMBL" id="KAF7406032.1"/>
    </source>
</evidence>
<organism evidence="2 3">
    <name type="scientific">Vespula germanica</name>
    <name type="common">German yellow jacket</name>
    <name type="synonym">Paravespula germanica</name>
    <dbReference type="NCBI Taxonomy" id="30212"/>
    <lineage>
        <taxon>Eukaryota</taxon>
        <taxon>Metazoa</taxon>
        <taxon>Ecdysozoa</taxon>
        <taxon>Arthropoda</taxon>
        <taxon>Hexapoda</taxon>
        <taxon>Insecta</taxon>
        <taxon>Pterygota</taxon>
        <taxon>Neoptera</taxon>
        <taxon>Endopterygota</taxon>
        <taxon>Hymenoptera</taxon>
        <taxon>Apocrita</taxon>
        <taxon>Aculeata</taxon>
        <taxon>Vespoidea</taxon>
        <taxon>Vespidae</taxon>
        <taxon>Vespinae</taxon>
        <taxon>Vespula</taxon>
    </lineage>
</organism>
<reference evidence="2" key="1">
    <citation type="journal article" date="2020" name="G3 (Bethesda)">
        <title>High-Quality Assemblies for Three Invasive Social Wasps from the &lt;i&gt;Vespula&lt;/i&gt; Genus.</title>
        <authorList>
            <person name="Harrop T.W.R."/>
            <person name="Guhlin J."/>
            <person name="McLaughlin G.M."/>
            <person name="Permina E."/>
            <person name="Stockwell P."/>
            <person name="Gilligan J."/>
            <person name="Le Lec M.F."/>
            <person name="Gruber M.A.M."/>
            <person name="Quinn O."/>
            <person name="Lovegrove M."/>
            <person name="Duncan E.J."/>
            <person name="Remnant E.J."/>
            <person name="Van Eeckhoven J."/>
            <person name="Graham B."/>
            <person name="Knapp R.A."/>
            <person name="Langford K.W."/>
            <person name="Kronenberg Z."/>
            <person name="Press M.O."/>
            <person name="Eacker S.M."/>
            <person name="Wilson-Rankin E.E."/>
            <person name="Purcell J."/>
            <person name="Lester P.J."/>
            <person name="Dearden P.K."/>
        </authorList>
    </citation>
    <scope>NUCLEOTIDE SEQUENCE</scope>
    <source>
        <strain evidence="2">Linc-1</strain>
    </source>
</reference>
<dbReference type="Proteomes" id="UP000617340">
    <property type="component" value="Unassembled WGS sequence"/>
</dbReference>
<accession>A0A834KHH8</accession>
<feature type="transmembrane region" description="Helical" evidence="1">
    <location>
        <begin position="46"/>
        <end position="67"/>
    </location>
</feature>
<evidence type="ECO:0000313" key="3">
    <source>
        <dbReference type="Proteomes" id="UP000617340"/>
    </source>
</evidence>
<keyword evidence="1" id="KW-0472">Membrane</keyword>
<keyword evidence="1" id="KW-1133">Transmembrane helix</keyword>
<dbReference type="AlphaFoldDB" id="A0A834KHH8"/>
<name>A0A834KHH8_VESGE</name>
<evidence type="ECO:0000256" key="1">
    <source>
        <dbReference type="SAM" id="Phobius"/>
    </source>
</evidence>
<proteinExistence type="predicted"/>
<keyword evidence="3" id="KW-1185">Reference proteome</keyword>